<dbReference type="EMBL" id="PIDP01000091">
    <property type="protein sequence ID" value="PLM96986.1"/>
    <property type="molecule type" value="Genomic_DNA"/>
</dbReference>
<accession>A0A2N4Z6A7</accession>
<proteinExistence type="predicted"/>
<dbReference type="AlphaFoldDB" id="A0A2N4Z6A7"/>
<evidence type="ECO:0000313" key="1">
    <source>
        <dbReference type="EMBL" id="PLM96986.1"/>
    </source>
</evidence>
<protein>
    <submittedName>
        <fullName evidence="1">Uncharacterized protein</fullName>
    </submittedName>
</protein>
<sequence>MWLSKEVLHTSLLYTSPRRDAVIVTLFAAVSFILPAVFLNSPAVAAMRRKSWKALRKAKKYPSRFAVFYSRLSAR</sequence>
<organism evidence="1 2">
    <name type="scientific">Klebsiella variicola</name>
    <dbReference type="NCBI Taxonomy" id="244366"/>
    <lineage>
        <taxon>Bacteria</taxon>
        <taxon>Pseudomonadati</taxon>
        <taxon>Pseudomonadota</taxon>
        <taxon>Gammaproteobacteria</taxon>
        <taxon>Enterobacterales</taxon>
        <taxon>Enterobacteriaceae</taxon>
        <taxon>Klebsiella/Raoultella group</taxon>
        <taxon>Klebsiella</taxon>
        <taxon>Klebsiella pneumoniae complex</taxon>
    </lineage>
</organism>
<name>A0A2N4Z6A7_KLEVA</name>
<dbReference type="Proteomes" id="UP000234412">
    <property type="component" value="Unassembled WGS sequence"/>
</dbReference>
<reference evidence="1 2" key="2">
    <citation type="submission" date="2018-01" db="EMBL/GenBank/DDBJ databases">
        <title>Genomic study of Klebsiella pneumoniae.</title>
        <authorList>
            <person name="Yang Y."/>
            <person name="Bicalho R."/>
        </authorList>
    </citation>
    <scope>NUCLEOTIDE SEQUENCE [LARGE SCALE GENOMIC DNA]</scope>
    <source>
        <strain evidence="1 2">A8</strain>
    </source>
</reference>
<comment type="caution">
    <text evidence="1">The sequence shown here is derived from an EMBL/GenBank/DDBJ whole genome shotgun (WGS) entry which is preliminary data.</text>
</comment>
<reference evidence="1 2" key="1">
    <citation type="submission" date="2017-11" db="EMBL/GenBank/DDBJ databases">
        <authorList>
            <person name="Han C.G."/>
        </authorList>
    </citation>
    <scope>NUCLEOTIDE SEQUENCE [LARGE SCALE GENOMIC DNA]</scope>
    <source>
        <strain evidence="1 2">A8</strain>
    </source>
</reference>
<gene>
    <name evidence="1" type="ORF">CWN47_05125</name>
</gene>
<evidence type="ECO:0000313" key="2">
    <source>
        <dbReference type="Proteomes" id="UP000234412"/>
    </source>
</evidence>